<organism evidence="1 2">
    <name type="scientific">Aeromicrobium senzhongii</name>
    <dbReference type="NCBI Taxonomy" id="2663859"/>
    <lineage>
        <taxon>Bacteria</taxon>
        <taxon>Bacillati</taxon>
        <taxon>Actinomycetota</taxon>
        <taxon>Actinomycetes</taxon>
        <taxon>Propionibacteriales</taxon>
        <taxon>Nocardioidaceae</taxon>
        <taxon>Aeromicrobium</taxon>
    </lineage>
</organism>
<protein>
    <recommendedName>
        <fullName evidence="3">Nucleoside 2-deoxyribosyltransferase</fullName>
    </recommendedName>
</protein>
<name>A0A8I0ET64_9ACTN</name>
<comment type="caution">
    <text evidence="1">The sequence shown here is derived from an EMBL/GenBank/DDBJ whole genome shotgun (WGS) entry which is preliminary data.</text>
</comment>
<proteinExistence type="predicted"/>
<evidence type="ECO:0008006" key="3">
    <source>
        <dbReference type="Google" id="ProtNLM"/>
    </source>
</evidence>
<dbReference type="EMBL" id="JACTVM010000001">
    <property type="protein sequence ID" value="MBC9225168.1"/>
    <property type="molecule type" value="Genomic_DNA"/>
</dbReference>
<dbReference type="RefSeq" id="WP_187768490.1">
    <property type="nucleotide sequence ID" value="NZ_JACTVM010000001.1"/>
</dbReference>
<dbReference type="AlphaFoldDB" id="A0A8I0ET64"/>
<reference evidence="1" key="1">
    <citation type="submission" date="2020-09" db="EMBL/GenBank/DDBJ databases">
        <title>Novel species in genus Aeromicrobium.</title>
        <authorList>
            <person name="Zhang G."/>
        </authorList>
    </citation>
    <scope>NUCLEOTIDE SEQUENCE</scope>
    <source>
        <strain evidence="1">Zg-636</strain>
    </source>
</reference>
<accession>A0A8I0ET64</accession>
<dbReference type="Proteomes" id="UP000620591">
    <property type="component" value="Unassembled WGS sequence"/>
</dbReference>
<gene>
    <name evidence="1" type="ORF">IBG24_02425</name>
</gene>
<evidence type="ECO:0000313" key="1">
    <source>
        <dbReference type="EMBL" id="MBC9225168.1"/>
    </source>
</evidence>
<dbReference type="SUPFAM" id="SSF52309">
    <property type="entry name" value="N-(deoxy)ribosyltransferase-like"/>
    <property type="match status" value="1"/>
</dbReference>
<sequence>MFNLIVGADTDMSVPLERVGESTDTHLTAYIKSSGVLNVDRLRNLPTLLMPEISPNDPQGHARRGRVSDIRVTKSGRNATVEFDFTPDPSVPPIPATTIIAHAPAIGVQGEWGLHRTYWAVKDIDLDAVIRSIAQPVPTPHVFQLPTSEPRENDLVAVMMPFDGAFADVYTGLKDATVGAGLRCVRADEIWNNHAIMADVISLIWRSRVVIADLSGRNPNVFYEVGIANTLGRDVILICQDLKDIPFDLTGLRAVQYYPNTEGVNALKAKVQARLETLTKR</sequence>
<dbReference type="Gene3D" id="3.40.50.450">
    <property type="match status" value="1"/>
</dbReference>
<evidence type="ECO:0000313" key="2">
    <source>
        <dbReference type="Proteomes" id="UP000620591"/>
    </source>
</evidence>